<evidence type="ECO:0000259" key="8">
    <source>
        <dbReference type="Pfam" id="PF23774"/>
    </source>
</evidence>
<feature type="compositionally biased region" description="Basic and acidic residues" evidence="7">
    <location>
        <begin position="1671"/>
        <end position="1692"/>
    </location>
</feature>
<dbReference type="GO" id="GO:0003712">
    <property type="term" value="F:transcription coregulator activity"/>
    <property type="evidence" value="ECO:0007669"/>
    <property type="project" value="InterPro"/>
</dbReference>
<name>A0AAN6Y565_9PEZI</name>
<keyword evidence="4" id="KW-0805">Transcription regulation</keyword>
<dbReference type="InterPro" id="IPR015943">
    <property type="entry name" value="WD40/YVTN_repeat-like_dom_sf"/>
</dbReference>
<feature type="region of interest" description="Disordered" evidence="7">
    <location>
        <begin position="958"/>
        <end position="1082"/>
    </location>
</feature>
<feature type="compositionally biased region" description="Basic and acidic residues" evidence="7">
    <location>
        <begin position="518"/>
        <end position="529"/>
    </location>
</feature>
<dbReference type="GO" id="GO:0005634">
    <property type="term" value="C:nucleus"/>
    <property type="evidence" value="ECO:0007669"/>
    <property type="project" value="UniProtKB-SubCell"/>
</dbReference>
<feature type="compositionally biased region" description="Basic and acidic residues" evidence="7">
    <location>
        <begin position="1259"/>
        <end position="1275"/>
    </location>
</feature>
<evidence type="ECO:0000256" key="4">
    <source>
        <dbReference type="ARBA" id="ARBA00023015"/>
    </source>
</evidence>
<feature type="compositionally biased region" description="Basic and acidic residues" evidence="7">
    <location>
        <begin position="1156"/>
        <end position="1178"/>
    </location>
</feature>
<keyword evidence="2" id="KW-0597">Phosphoprotein</keyword>
<feature type="compositionally biased region" description="Polar residues" evidence="7">
    <location>
        <begin position="464"/>
        <end position="478"/>
    </location>
</feature>
<feature type="compositionally biased region" description="Low complexity" evidence="7">
    <location>
        <begin position="1187"/>
        <end position="1206"/>
    </location>
</feature>
<comment type="subcellular location">
    <subcellularLocation>
        <location evidence="1">Nucleus</location>
    </subcellularLocation>
</comment>
<feature type="compositionally biased region" description="Pro residues" evidence="7">
    <location>
        <begin position="1637"/>
        <end position="1647"/>
    </location>
</feature>
<dbReference type="PANTHER" id="PTHR15528">
    <property type="entry name" value="PEROXISOME PROLIFERATOR ACTIVATED RECEPTOR GAMMA COACTIVATOR 1 PGC-1 -RELATED"/>
    <property type="match status" value="1"/>
</dbReference>
<sequence length="1752" mass="190899">MSAAGQLRRGRAGSSNSALEASSKGRTAHMQDFAMAPSTNALPRYLEPCAATASMFLYAQGSSVVCSHHDTLTIERRFARHSEEVQILAVDNASEMGAGRLVVSYDAGMTAIVWDLFSGDEVARFASYENLTCAAWMRNGNVAFGNSQGNVIMFEPTTSEHISARTIDQISITAIAPASDCRTFAIGYEALLHRTDDEAEADAPFPSYQNGSLLIATLQPRFTILHNLSTSRGPSPIVTLAWHASSSRQKSDMLAVQTNDGDLRVWSVSKSYNSEDPAKVVRILKRTENYLAGANWMGWSKNGRIIQYSESETISWDVRTKHVTYDTIPTLDNIRGLAVYGPGASLFTLGANNTVQQFDLNAPAMMVANVQHPANLLPPSPPISLEAEDKNQSASLSESESSVSIAIHAELSESDDHMSPLARLVQGEDSDVEKYRTASPVSSRSRSSVSISSSSSQTPARGYTPSTVSRTMTENTYISAGSSLRSSAAPSRRERESYSTTSSMASSNYRSKHRPSRLRHEVPRSPEDSKVTDLFKFTKSRLIDMPYKTPFQVDNSRMTNDDLRRQMLSTIFGWNREVDELIRDEMSRHALGSTNRILLAKWLGDISTDVMTMGSENMTSSDWMLLALSGIGGQASQHKLGRAYVQRLLENGDVHAAATIMIGLGDHNDAIEIYISHRKYMEALILTCLFFPATWERQEQIVRKWGEWAVQHGQQQLAIRCFACTGHESSEPWTSPSAQQLSFPSISQTVGELLSPPMSPPTVANRGPQRSVAKTSALKLITSFGGDPQAKAKFFSGMDDGKTPIAAGATPIQDSALSPGGHGDPATAVLRSNRSQFNTPASARPAQAGFGRQRLPSIGEAPDHGHRELRTAVNRPAGDPYANIKPIDANPVSSLDVPRASTASPRMKGGKTRAQPPPPSPSPAAVAALMENSRKRNGSRTRIPEGLDLSLPQFNDSFPDDLISPDQSTASSAARYHWPSRRRGPGSIASSATSAASSVRGHRSHNQGKSLDDYIHSLDSASTTGPARATSRDGRSRARESSRSRRLDRDESNDRGRGSSRAYTPKGGKRSPKSPVPMSPEDLINLATPREDMQFSNEADERGRLIDFSDDVDQQPSTVKKVGHHDTLKFRDSSRQRESSRARASSRGVSRSGRASSRDGRRARSPDRDRDRDRDRHVPPALELRGRSAMRSGSSNRSPSSPLPMSAGPQHFATSEDEEDYRQALEDRERFRRRNGRSTSRTRRDPTSPQSVRSSAWGGRDRSESVRRRNGEASRKKIAAPMPTPAPMQLVADSAGDLRVIKDERQLKKEAAARELEERRKSLAARPAAPLIPHPDELSPAPLRTPPGHFDFPSRSPQQLMELPSTVFVPYKEKDLPSRSASVDPNAGRSMYASRGPSIGLPATPKAMRLVLESSDSSRQRHQVPVPPIPETFAQASPVNFSPNKVSPRSSPKSSPKRATHDEPEPAQKSPALLLPATVYTPPPPSASRPPIQRSASAPPQDLAPPQGGAIGTMKGLQLLKAATFEPNTSNTGRRPSHDAMLGNIGRRPSHDAAAMGSLGRRPSHDSAMMPPPPPPPPPPAPPMLKELQHLAQPPPPPPAPLPHAAGSKPVVYGGSSGMIEIVMDEEQETSEGQNDNPPPIMSPPIPTSSRNAHHRGRSSVDNSIGARISRATERMRSASRSRKDSLGRTKSPEIMAPYESIPMPIALTRSPVYQQQTQQVTVQQLQQHQQQLQAAQQGNDYRTGLHRSEMI</sequence>
<keyword evidence="3" id="KW-0694">RNA-binding</keyword>
<evidence type="ECO:0000256" key="2">
    <source>
        <dbReference type="ARBA" id="ARBA00022553"/>
    </source>
</evidence>
<dbReference type="Pfam" id="PF23774">
    <property type="entry name" value="TPR_GEMI5"/>
    <property type="match status" value="1"/>
</dbReference>
<dbReference type="InterPro" id="IPR034605">
    <property type="entry name" value="PGC-1"/>
</dbReference>
<feature type="region of interest" description="Disordered" evidence="7">
    <location>
        <begin position="1310"/>
        <end position="1357"/>
    </location>
</feature>
<dbReference type="Gene3D" id="2.130.10.10">
    <property type="entry name" value="YVTN repeat-like/Quinoprotein amine dehydrogenase"/>
    <property type="match status" value="2"/>
</dbReference>
<evidence type="ECO:0000256" key="5">
    <source>
        <dbReference type="ARBA" id="ARBA00023163"/>
    </source>
</evidence>
<reference evidence="9" key="1">
    <citation type="journal article" date="2023" name="Mol. Phylogenet. Evol.">
        <title>Genome-scale phylogeny and comparative genomics of the fungal order Sordariales.</title>
        <authorList>
            <person name="Hensen N."/>
            <person name="Bonometti L."/>
            <person name="Westerberg I."/>
            <person name="Brannstrom I.O."/>
            <person name="Guillou S."/>
            <person name="Cros-Aarteil S."/>
            <person name="Calhoun S."/>
            <person name="Haridas S."/>
            <person name="Kuo A."/>
            <person name="Mondo S."/>
            <person name="Pangilinan J."/>
            <person name="Riley R."/>
            <person name="LaButti K."/>
            <person name="Andreopoulos B."/>
            <person name="Lipzen A."/>
            <person name="Chen C."/>
            <person name="Yan M."/>
            <person name="Daum C."/>
            <person name="Ng V."/>
            <person name="Clum A."/>
            <person name="Steindorff A."/>
            <person name="Ohm R.A."/>
            <person name="Martin F."/>
            <person name="Silar P."/>
            <person name="Natvig D.O."/>
            <person name="Lalanne C."/>
            <person name="Gautier V."/>
            <person name="Ament-Velasquez S.L."/>
            <person name="Kruys A."/>
            <person name="Hutchinson M.I."/>
            <person name="Powell A.J."/>
            <person name="Barry K."/>
            <person name="Miller A.N."/>
            <person name="Grigoriev I.V."/>
            <person name="Debuchy R."/>
            <person name="Gladieux P."/>
            <person name="Hiltunen Thoren M."/>
            <person name="Johannesson H."/>
        </authorList>
    </citation>
    <scope>NUCLEOTIDE SEQUENCE</scope>
    <source>
        <strain evidence="9">PSN293</strain>
    </source>
</reference>
<feature type="compositionally biased region" description="Basic and acidic residues" evidence="7">
    <location>
        <begin position="861"/>
        <end position="870"/>
    </location>
</feature>
<feature type="region of interest" description="Disordered" evidence="7">
    <location>
        <begin position="805"/>
        <end position="925"/>
    </location>
</feature>
<feature type="compositionally biased region" description="Low complexity" evidence="7">
    <location>
        <begin position="479"/>
        <end position="490"/>
    </location>
</feature>
<keyword evidence="5" id="KW-0804">Transcription</keyword>
<feature type="compositionally biased region" description="Pro residues" evidence="7">
    <location>
        <begin position="1593"/>
        <end position="1602"/>
    </location>
</feature>
<feature type="compositionally biased region" description="Pro residues" evidence="7">
    <location>
        <begin position="1570"/>
        <end position="1583"/>
    </location>
</feature>
<keyword evidence="6" id="KW-0539">Nucleus</keyword>
<feature type="compositionally biased region" description="Basic and acidic residues" evidence="7">
    <location>
        <begin position="1030"/>
        <end position="1057"/>
    </location>
</feature>
<dbReference type="InterPro" id="IPR036322">
    <property type="entry name" value="WD40_repeat_dom_sf"/>
</dbReference>
<proteinExistence type="predicted"/>
<feature type="compositionally biased region" description="Basic and acidic residues" evidence="7">
    <location>
        <begin position="1124"/>
        <end position="1141"/>
    </location>
</feature>
<feature type="compositionally biased region" description="Low complexity" evidence="7">
    <location>
        <begin position="1442"/>
        <end position="1454"/>
    </location>
</feature>
<feature type="compositionally biased region" description="Low complexity" evidence="7">
    <location>
        <begin position="439"/>
        <end position="456"/>
    </location>
</feature>
<accession>A0AAN6Y565</accession>
<dbReference type="SUPFAM" id="SSF50978">
    <property type="entry name" value="WD40 repeat-like"/>
    <property type="match status" value="1"/>
</dbReference>
<feature type="region of interest" description="Disordered" evidence="7">
    <location>
        <begin position="378"/>
        <end position="401"/>
    </location>
</feature>
<reference evidence="9" key="2">
    <citation type="submission" date="2023-05" db="EMBL/GenBank/DDBJ databases">
        <authorList>
            <consortium name="Lawrence Berkeley National Laboratory"/>
            <person name="Steindorff A."/>
            <person name="Hensen N."/>
            <person name="Bonometti L."/>
            <person name="Westerberg I."/>
            <person name="Brannstrom I.O."/>
            <person name="Guillou S."/>
            <person name="Cros-Aarteil S."/>
            <person name="Calhoun S."/>
            <person name="Haridas S."/>
            <person name="Kuo A."/>
            <person name="Mondo S."/>
            <person name="Pangilinan J."/>
            <person name="Riley R."/>
            <person name="Labutti K."/>
            <person name="Andreopoulos B."/>
            <person name="Lipzen A."/>
            <person name="Chen C."/>
            <person name="Yanf M."/>
            <person name="Daum C."/>
            <person name="Ng V."/>
            <person name="Clum A."/>
            <person name="Ohm R."/>
            <person name="Martin F."/>
            <person name="Silar P."/>
            <person name="Natvig D."/>
            <person name="Lalanne C."/>
            <person name="Gautier V."/>
            <person name="Ament-Velasquez S.L."/>
            <person name="Kruys A."/>
            <person name="Hutchinson M.I."/>
            <person name="Powell A.J."/>
            <person name="Barry K."/>
            <person name="Miller A.N."/>
            <person name="Grigoriev I.V."/>
            <person name="Debuchy R."/>
            <person name="Gladieux P."/>
            <person name="Thoren M.H."/>
            <person name="Johannesson H."/>
        </authorList>
    </citation>
    <scope>NUCLEOTIDE SEQUENCE</scope>
    <source>
        <strain evidence="9">PSN293</strain>
    </source>
</reference>
<protein>
    <recommendedName>
        <fullName evidence="8">Gem-associated protein 5 TPR domain-containing protein</fullName>
    </recommendedName>
</protein>
<comment type="caution">
    <text evidence="9">The sequence shown here is derived from an EMBL/GenBank/DDBJ whole genome shotgun (WGS) entry which is preliminary data.</text>
</comment>
<feature type="compositionally biased region" description="Basic and acidic residues" evidence="7">
    <location>
        <begin position="1221"/>
        <end position="1230"/>
    </location>
</feature>
<dbReference type="GO" id="GO:0045944">
    <property type="term" value="P:positive regulation of transcription by RNA polymerase II"/>
    <property type="evidence" value="ECO:0007669"/>
    <property type="project" value="TreeGrafter"/>
</dbReference>
<feature type="region of interest" description="Disordered" evidence="7">
    <location>
        <begin position="1375"/>
        <end position="1694"/>
    </location>
</feature>
<feature type="compositionally biased region" description="Low complexity" evidence="7">
    <location>
        <begin position="987"/>
        <end position="998"/>
    </location>
</feature>
<dbReference type="InterPro" id="IPR056421">
    <property type="entry name" value="TPR_GEMI5"/>
</dbReference>
<feature type="compositionally biased region" description="Basic and acidic residues" evidence="7">
    <location>
        <begin position="1310"/>
        <end position="1321"/>
    </location>
</feature>
<dbReference type="Proteomes" id="UP001301769">
    <property type="component" value="Unassembled WGS sequence"/>
</dbReference>
<dbReference type="PANTHER" id="PTHR15528:SF11">
    <property type="entry name" value="FI18188P1"/>
    <property type="match status" value="1"/>
</dbReference>
<organism evidence="9 10">
    <name type="scientific">Rhypophila decipiens</name>
    <dbReference type="NCBI Taxonomy" id="261697"/>
    <lineage>
        <taxon>Eukaryota</taxon>
        <taxon>Fungi</taxon>
        <taxon>Dikarya</taxon>
        <taxon>Ascomycota</taxon>
        <taxon>Pezizomycotina</taxon>
        <taxon>Sordariomycetes</taxon>
        <taxon>Sordariomycetidae</taxon>
        <taxon>Sordariales</taxon>
        <taxon>Naviculisporaceae</taxon>
        <taxon>Rhypophila</taxon>
    </lineage>
</organism>
<feature type="compositionally biased region" description="Polar residues" evidence="7">
    <location>
        <begin position="830"/>
        <end position="841"/>
    </location>
</feature>
<gene>
    <name evidence="9" type="ORF">QBC37DRAFT_184514</name>
</gene>
<feature type="compositionally biased region" description="Low complexity" evidence="7">
    <location>
        <begin position="1142"/>
        <end position="1155"/>
    </location>
</feature>
<feature type="domain" description="Gem-associated protein 5 TPR" evidence="8">
    <location>
        <begin position="571"/>
        <end position="726"/>
    </location>
</feature>
<evidence type="ECO:0000256" key="6">
    <source>
        <dbReference type="ARBA" id="ARBA00023242"/>
    </source>
</evidence>
<evidence type="ECO:0000256" key="7">
    <source>
        <dbReference type="SAM" id="MobiDB-lite"/>
    </source>
</evidence>
<feature type="compositionally biased region" description="Low complexity" evidence="7">
    <location>
        <begin position="1489"/>
        <end position="1501"/>
    </location>
</feature>
<keyword evidence="10" id="KW-1185">Reference proteome</keyword>
<dbReference type="EMBL" id="MU858119">
    <property type="protein sequence ID" value="KAK4212868.1"/>
    <property type="molecule type" value="Genomic_DNA"/>
</dbReference>
<evidence type="ECO:0000313" key="9">
    <source>
        <dbReference type="EMBL" id="KAK4212868.1"/>
    </source>
</evidence>
<feature type="region of interest" description="Disordered" evidence="7">
    <location>
        <begin position="425"/>
        <end position="529"/>
    </location>
</feature>
<feature type="region of interest" description="Disordered" evidence="7">
    <location>
        <begin position="1106"/>
        <end position="1289"/>
    </location>
</feature>
<dbReference type="GO" id="GO:0003723">
    <property type="term" value="F:RNA binding"/>
    <property type="evidence" value="ECO:0007669"/>
    <property type="project" value="UniProtKB-KW"/>
</dbReference>
<feature type="region of interest" description="Disordered" evidence="7">
    <location>
        <begin position="1"/>
        <end position="25"/>
    </location>
</feature>
<evidence type="ECO:0000256" key="3">
    <source>
        <dbReference type="ARBA" id="ARBA00022884"/>
    </source>
</evidence>
<evidence type="ECO:0000313" key="10">
    <source>
        <dbReference type="Proteomes" id="UP001301769"/>
    </source>
</evidence>
<feature type="region of interest" description="Disordered" evidence="7">
    <location>
        <begin position="933"/>
        <end position="952"/>
    </location>
</feature>
<feature type="compositionally biased region" description="Low complexity" evidence="7">
    <location>
        <begin position="498"/>
        <end position="509"/>
    </location>
</feature>
<evidence type="ECO:0000256" key="1">
    <source>
        <dbReference type="ARBA" id="ARBA00004123"/>
    </source>
</evidence>